<name>A0A5B1BKS4_MYCSI</name>
<accession>A0A5B1BKS4</accession>
<dbReference type="OrthoDB" id="4743914at2"/>
<proteinExistence type="predicted"/>
<comment type="caution">
    <text evidence="1">The sequence shown here is derived from an EMBL/GenBank/DDBJ whole genome shotgun (WGS) entry which is preliminary data.</text>
</comment>
<evidence type="ECO:0000313" key="2">
    <source>
        <dbReference type="Proteomes" id="UP000324701"/>
    </source>
</evidence>
<dbReference type="AlphaFoldDB" id="A0A5B1BKS4"/>
<dbReference type="EMBL" id="VTZN01000148">
    <property type="protein sequence ID" value="KAA1248571.1"/>
    <property type="molecule type" value="Genomic_DNA"/>
</dbReference>
<organism evidence="1 2">
    <name type="scientific">Mycobacterium simiae</name>
    <name type="common">Mycobacterium habana</name>
    <dbReference type="NCBI Taxonomy" id="1784"/>
    <lineage>
        <taxon>Bacteria</taxon>
        <taxon>Bacillati</taxon>
        <taxon>Actinomycetota</taxon>
        <taxon>Actinomycetes</taxon>
        <taxon>Mycobacteriales</taxon>
        <taxon>Mycobacteriaceae</taxon>
        <taxon>Mycobacterium</taxon>
        <taxon>Mycobacterium simiae complex</taxon>
    </lineage>
</organism>
<sequence length="133" mass="14425">MEQVIEPAKQIVKITGLQNVSGVFGWESCNDQGDPPYRGRVDMGYDMPTGVDRAAYFDQIAIAMVDHGWSDGPPSGIHTFGRGLHKGGVLAIIGVHSGGAQWGSVQLFGECRNMGNHRHDGKWYSIKDQLGGQ</sequence>
<dbReference type="RefSeq" id="WP_149655578.1">
    <property type="nucleotide sequence ID" value="NZ_VTZN01000148.1"/>
</dbReference>
<evidence type="ECO:0000313" key="1">
    <source>
        <dbReference type="EMBL" id="KAA1248571.1"/>
    </source>
</evidence>
<dbReference type="Proteomes" id="UP000324701">
    <property type="component" value="Unassembled WGS sequence"/>
</dbReference>
<reference evidence="1 2" key="1">
    <citation type="submission" date="2019-09" db="EMBL/GenBank/DDBJ databases">
        <title>Report of infection by Mycobacterium simiae a patient suffering from pulmonary tuberculosis.</title>
        <authorList>
            <person name="Mohanty P.S."/>
            <person name="Bansal A.K."/>
            <person name="Singh H."/>
            <person name="Sharma S."/>
            <person name="Patil S.A."/>
            <person name="Upadhaya P."/>
            <person name="Singh P.K."/>
            <person name="Kumar D."/>
            <person name="Kumar S."/>
            <person name="Singh R.K."/>
            <person name="Chaudhary B."/>
        </authorList>
    </citation>
    <scope>NUCLEOTIDE SEQUENCE [LARGE SCALE GENOMIC DNA]</scope>
    <source>
        <strain evidence="1 2">JAL-560-SIM</strain>
    </source>
</reference>
<keyword evidence="2" id="KW-1185">Reference proteome</keyword>
<gene>
    <name evidence="1" type="ORF">F0Q45_19900</name>
</gene>
<protein>
    <submittedName>
        <fullName evidence="1">Uncharacterized protein</fullName>
    </submittedName>
</protein>